<keyword evidence="5" id="KW-0507">mRNA processing</keyword>
<evidence type="ECO:0000256" key="9">
    <source>
        <dbReference type="ARBA" id="ARBA00022912"/>
    </source>
</evidence>
<evidence type="ECO:0000256" key="3">
    <source>
        <dbReference type="ARBA" id="ARBA00008978"/>
    </source>
</evidence>
<keyword evidence="15" id="KW-0812">Transmembrane</keyword>
<dbReference type="AlphaFoldDB" id="A0AAU9SNZ0"/>
<sequence>MPSPAQNQAQRNPPHITCISLKSGTCKTASAANATVAGKIADSFRYAMVCSSNQNRSMEAHALLKRQGLDVASYGTGSHVKLPGPSAREPNVYDFGTPYKQMFDELRRKDPELYKRNGILQMLKRNLSVKLAPQRWQDNAGDGVFDVVMTFEEKVFDSVLEDLNNREQTLMKTILVMNLEVKDNHEEAAIGGRLALELCQEGMNHGKIQSMTLLPVSKNNTGGNLSIASHSTEDTIITRRESCQGRAFSIKIIHDHTLDYITFVRPAVLKVSFRTNTYVKKKRMMKKTCETQEDPLQQESRRHLHQIFLSKIFKSQKFFQTLVLYSFLIGFGFGLGFILNFHMRNVSFSPQLFRLSSSPSSSSSSSLSPPFQPQPEKCVFKKEAVAATDDDEGRKGHSLLDPENVMHNMTERELLWRASKIQENPLKTTKKVAFMFLTRGKLPLAKLWERFFQGHQGLFSIYIHTSDPYYVDDDVPETSPFFRRRIPSKEVEWGMVSMVEAERRLLANALLSPENHRFVLLSESDIPLFNFSTIYSYLINSQHSYVDLYDIPGPAGRGRYNRRMSPLISRRNWRKGSQWFEIDREVALAVVSDTTYFPLFKKHCLWGCYADEHYLPTFVHVMFPGKNANRSLTWTDWSRRGPHPRKYTRRMVTAEFFRKVRNREEGCVYNGEKSNKCYLFARKFDDGSLDRLIHFAHRVMGF</sequence>
<keyword evidence="12" id="KW-0539">Nucleus</keyword>
<dbReference type="EC" id="3.1.3.16" evidence="4"/>
<reference evidence="16 17" key="1">
    <citation type="submission" date="2022-03" db="EMBL/GenBank/DDBJ databases">
        <authorList>
            <person name="Nunn A."/>
            <person name="Chopra R."/>
            <person name="Nunn A."/>
            <person name="Contreras Garrido A."/>
        </authorList>
    </citation>
    <scope>NUCLEOTIDE SEQUENCE [LARGE SCALE GENOMIC DNA]</scope>
</reference>
<evidence type="ECO:0000256" key="14">
    <source>
        <dbReference type="ARBA" id="ARBA00048336"/>
    </source>
</evidence>
<evidence type="ECO:0000313" key="17">
    <source>
        <dbReference type="Proteomes" id="UP000836841"/>
    </source>
</evidence>
<keyword evidence="17" id="KW-1185">Reference proteome</keyword>
<dbReference type="GO" id="GO:0016020">
    <property type="term" value="C:membrane"/>
    <property type="evidence" value="ECO:0007669"/>
    <property type="project" value="UniProtKB-SubCell"/>
</dbReference>
<dbReference type="EMBL" id="OU466861">
    <property type="protein sequence ID" value="CAH2067138.1"/>
    <property type="molecule type" value="Genomic_DNA"/>
</dbReference>
<evidence type="ECO:0000256" key="5">
    <source>
        <dbReference type="ARBA" id="ARBA00022664"/>
    </source>
</evidence>
<proteinExistence type="inferred from homology"/>
<evidence type="ECO:0000256" key="6">
    <source>
        <dbReference type="ARBA" id="ARBA00022676"/>
    </source>
</evidence>
<evidence type="ECO:0000256" key="12">
    <source>
        <dbReference type="ARBA" id="ARBA00023242"/>
    </source>
</evidence>
<dbReference type="GO" id="GO:0008420">
    <property type="term" value="F:RNA polymerase II CTD heptapeptide repeat phosphatase activity"/>
    <property type="evidence" value="ECO:0007669"/>
    <property type="project" value="UniProtKB-ARBA"/>
</dbReference>
<dbReference type="PANTHER" id="PTHR31042:SF111">
    <property type="entry name" value="CORE-2_I-BRANCHING BETA-1,6-N-ACETYLGLUCOSAMINYLTRANSFERASE FAMILY PROTEIN"/>
    <property type="match status" value="1"/>
</dbReference>
<protein>
    <recommendedName>
        <fullName evidence="4">protein-serine/threonine phosphatase</fullName>
        <ecNumber evidence="4">3.1.3.16</ecNumber>
    </recommendedName>
</protein>
<feature type="transmembrane region" description="Helical" evidence="15">
    <location>
        <begin position="322"/>
        <end position="343"/>
    </location>
</feature>
<keyword evidence="7" id="KW-0808">Transferase</keyword>
<gene>
    <name evidence="16" type="ORF">TAV2_LOCUS15457</name>
</gene>
<dbReference type="Pfam" id="PF02485">
    <property type="entry name" value="Branch"/>
    <property type="match status" value="1"/>
</dbReference>
<evidence type="ECO:0000256" key="15">
    <source>
        <dbReference type="SAM" id="Phobius"/>
    </source>
</evidence>
<accession>A0AAU9SNZ0</accession>
<evidence type="ECO:0000256" key="13">
    <source>
        <dbReference type="ARBA" id="ARBA00047761"/>
    </source>
</evidence>
<keyword evidence="9" id="KW-0904">Protein phosphatase</keyword>
<dbReference type="PANTHER" id="PTHR31042">
    <property type="entry name" value="CORE-2/I-BRANCHING BETA-1,6-N-ACETYLGLUCOSAMINYLTRANSFERASE FAMILY PROTEIN-RELATED"/>
    <property type="match status" value="1"/>
</dbReference>
<dbReference type="InterPro" id="IPR003406">
    <property type="entry name" value="Glyco_trans_14"/>
</dbReference>
<keyword evidence="8" id="KW-0378">Hydrolase</keyword>
<evidence type="ECO:0000256" key="4">
    <source>
        <dbReference type="ARBA" id="ARBA00013081"/>
    </source>
</evidence>
<evidence type="ECO:0000256" key="10">
    <source>
        <dbReference type="ARBA" id="ARBA00023136"/>
    </source>
</evidence>
<dbReference type="FunFam" id="3.40.50.2300:FF:000039">
    <property type="entry name" value="RNA polymerase II subunit A C-terminal domain phosphatase"/>
    <property type="match status" value="1"/>
</dbReference>
<keyword evidence="10 15" id="KW-0472">Membrane</keyword>
<dbReference type="GO" id="GO:0016757">
    <property type="term" value="F:glycosyltransferase activity"/>
    <property type="evidence" value="ECO:0007669"/>
    <property type="project" value="UniProtKB-KW"/>
</dbReference>
<evidence type="ECO:0000313" key="16">
    <source>
        <dbReference type="EMBL" id="CAH2067138.1"/>
    </source>
</evidence>
<keyword evidence="11" id="KW-0325">Glycoprotein</keyword>
<organism evidence="16 17">
    <name type="scientific">Thlaspi arvense</name>
    <name type="common">Field penny-cress</name>
    <dbReference type="NCBI Taxonomy" id="13288"/>
    <lineage>
        <taxon>Eukaryota</taxon>
        <taxon>Viridiplantae</taxon>
        <taxon>Streptophyta</taxon>
        <taxon>Embryophyta</taxon>
        <taxon>Tracheophyta</taxon>
        <taxon>Spermatophyta</taxon>
        <taxon>Magnoliopsida</taxon>
        <taxon>eudicotyledons</taxon>
        <taxon>Gunneridae</taxon>
        <taxon>Pentapetalae</taxon>
        <taxon>rosids</taxon>
        <taxon>malvids</taxon>
        <taxon>Brassicales</taxon>
        <taxon>Brassicaceae</taxon>
        <taxon>Thlaspideae</taxon>
        <taxon>Thlaspi</taxon>
    </lineage>
</organism>
<comment type="similarity">
    <text evidence="3">Belongs to the SSU72 phosphatase family.</text>
</comment>
<dbReference type="Gene3D" id="3.40.50.2300">
    <property type="match status" value="2"/>
</dbReference>
<dbReference type="InterPro" id="IPR006811">
    <property type="entry name" value="RNA_pol_II_suA"/>
</dbReference>
<comment type="catalytic activity">
    <reaction evidence="14">
        <text>O-phospho-L-threonyl-[protein] + H2O = L-threonyl-[protein] + phosphate</text>
        <dbReference type="Rhea" id="RHEA:47004"/>
        <dbReference type="Rhea" id="RHEA-COMP:11060"/>
        <dbReference type="Rhea" id="RHEA-COMP:11605"/>
        <dbReference type="ChEBI" id="CHEBI:15377"/>
        <dbReference type="ChEBI" id="CHEBI:30013"/>
        <dbReference type="ChEBI" id="CHEBI:43474"/>
        <dbReference type="ChEBI" id="CHEBI:61977"/>
        <dbReference type="EC" id="3.1.3.16"/>
    </reaction>
</comment>
<name>A0AAU9SNZ0_THLAR</name>
<evidence type="ECO:0000256" key="11">
    <source>
        <dbReference type="ARBA" id="ARBA00023180"/>
    </source>
</evidence>
<dbReference type="Proteomes" id="UP000836841">
    <property type="component" value="Chromosome 5"/>
</dbReference>
<dbReference type="InterPro" id="IPR044174">
    <property type="entry name" value="BC10-like"/>
</dbReference>
<dbReference type="GO" id="GO:0005634">
    <property type="term" value="C:nucleus"/>
    <property type="evidence" value="ECO:0007669"/>
    <property type="project" value="UniProtKB-SubCell"/>
</dbReference>
<keyword evidence="6" id="KW-0328">Glycosyltransferase</keyword>
<evidence type="ECO:0000256" key="2">
    <source>
        <dbReference type="ARBA" id="ARBA00004606"/>
    </source>
</evidence>
<dbReference type="Pfam" id="PF04722">
    <property type="entry name" value="Ssu72"/>
    <property type="match status" value="1"/>
</dbReference>
<keyword evidence="15" id="KW-1133">Transmembrane helix</keyword>
<evidence type="ECO:0000256" key="8">
    <source>
        <dbReference type="ARBA" id="ARBA00022801"/>
    </source>
</evidence>
<comment type="subcellular location">
    <subcellularLocation>
        <location evidence="2">Membrane</location>
        <topology evidence="2">Single-pass type II membrane protein</topology>
    </subcellularLocation>
    <subcellularLocation>
        <location evidence="1">Nucleus</location>
    </subcellularLocation>
</comment>
<evidence type="ECO:0000256" key="7">
    <source>
        <dbReference type="ARBA" id="ARBA00022679"/>
    </source>
</evidence>
<evidence type="ECO:0000256" key="1">
    <source>
        <dbReference type="ARBA" id="ARBA00004123"/>
    </source>
</evidence>
<comment type="catalytic activity">
    <reaction evidence="13">
        <text>O-phospho-L-seryl-[protein] + H2O = L-seryl-[protein] + phosphate</text>
        <dbReference type="Rhea" id="RHEA:20629"/>
        <dbReference type="Rhea" id="RHEA-COMP:9863"/>
        <dbReference type="Rhea" id="RHEA-COMP:11604"/>
        <dbReference type="ChEBI" id="CHEBI:15377"/>
        <dbReference type="ChEBI" id="CHEBI:29999"/>
        <dbReference type="ChEBI" id="CHEBI:43474"/>
        <dbReference type="ChEBI" id="CHEBI:83421"/>
        <dbReference type="EC" id="3.1.3.16"/>
    </reaction>
</comment>
<dbReference type="GO" id="GO:0031124">
    <property type="term" value="P:mRNA 3'-end processing"/>
    <property type="evidence" value="ECO:0007669"/>
    <property type="project" value="UniProtKB-ARBA"/>
</dbReference>